<accession>A0A8X7V1Q0</accession>
<name>A0A8X7V1Q0_BRACI</name>
<keyword evidence="4" id="KW-1185">Reference proteome</keyword>
<dbReference type="SUPFAM" id="SSF50249">
    <property type="entry name" value="Nucleic acid-binding proteins"/>
    <property type="match status" value="1"/>
</dbReference>
<gene>
    <name evidence="3" type="ORF">Bca52824_036622</name>
</gene>
<keyword evidence="1" id="KW-1133">Transmembrane helix</keyword>
<feature type="domain" description="Replication protein A 70 kDa DNA-binding subunit B/D first OB fold" evidence="2">
    <location>
        <begin position="5"/>
        <end position="74"/>
    </location>
</feature>
<dbReference type="InterPro" id="IPR012340">
    <property type="entry name" value="NA-bd_OB-fold"/>
</dbReference>
<keyword evidence="1" id="KW-0812">Transmembrane</keyword>
<evidence type="ECO:0000313" key="3">
    <source>
        <dbReference type="EMBL" id="KAG2300150.1"/>
    </source>
</evidence>
<dbReference type="InterPro" id="IPR003871">
    <property type="entry name" value="RFA1B/D_OB_1st"/>
</dbReference>
<reference evidence="3 4" key="1">
    <citation type="submission" date="2020-02" db="EMBL/GenBank/DDBJ databases">
        <authorList>
            <person name="Ma Q."/>
            <person name="Huang Y."/>
            <person name="Song X."/>
            <person name="Pei D."/>
        </authorList>
    </citation>
    <scope>NUCLEOTIDE SEQUENCE [LARGE SCALE GENOMIC DNA]</scope>
    <source>
        <strain evidence="3">Sxm20200214</strain>
        <tissue evidence="3">Leaf</tissue>
    </source>
</reference>
<dbReference type="EMBL" id="JAAMPC010000008">
    <property type="protein sequence ID" value="KAG2300150.1"/>
    <property type="molecule type" value="Genomic_DNA"/>
</dbReference>
<comment type="caution">
    <text evidence="3">The sequence shown here is derived from an EMBL/GenBank/DDBJ whole genome shotgun (WGS) entry which is preliminary data.</text>
</comment>
<proteinExistence type="predicted"/>
<evidence type="ECO:0000256" key="1">
    <source>
        <dbReference type="SAM" id="Phobius"/>
    </source>
</evidence>
<evidence type="ECO:0000313" key="4">
    <source>
        <dbReference type="Proteomes" id="UP000886595"/>
    </source>
</evidence>
<dbReference type="CDD" id="cd04480">
    <property type="entry name" value="RPA1_DBD_A_like"/>
    <property type="match status" value="1"/>
</dbReference>
<dbReference type="Pfam" id="PF02721">
    <property type="entry name" value="DUF223"/>
    <property type="match status" value="1"/>
</dbReference>
<feature type="transmembrane region" description="Helical" evidence="1">
    <location>
        <begin position="73"/>
        <end position="90"/>
    </location>
</feature>
<dbReference type="AlphaFoldDB" id="A0A8X7V1Q0"/>
<dbReference type="Gene3D" id="2.40.50.140">
    <property type="entry name" value="Nucleic acid-binding proteins"/>
    <property type="match status" value="1"/>
</dbReference>
<keyword evidence="1" id="KW-0472">Membrane</keyword>
<dbReference type="Proteomes" id="UP000886595">
    <property type="component" value="Unassembled WGS sequence"/>
</dbReference>
<organism evidence="3 4">
    <name type="scientific">Brassica carinata</name>
    <name type="common">Ethiopian mustard</name>
    <name type="synonym">Abyssinian cabbage</name>
    <dbReference type="NCBI Taxonomy" id="52824"/>
    <lineage>
        <taxon>Eukaryota</taxon>
        <taxon>Viridiplantae</taxon>
        <taxon>Streptophyta</taxon>
        <taxon>Embryophyta</taxon>
        <taxon>Tracheophyta</taxon>
        <taxon>Spermatophyta</taxon>
        <taxon>Magnoliopsida</taxon>
        <taxon>eudicotyledons</taxon>
        <taxon>Gunneridae</taxon>
        <taxon>Pentapetalae</taxon>
        <taxon>rosids</taxon>
        <taxon>malvids</taxon>
        <taxon>Brassicales</taxon>
        <taxon>Brassicaceae</taxon>
        <taxon>Brassiceae</taxon>
        <taxon>Brassica</taxon>
    </lineage>
</organism>
<protein>
    <recommendedName>
        <fullName evidence="2">Replication protein A 70 kDa DNA-binding subunit B/D first OB fold domain-containing protein</fullName>
    </recommendedName>
</protein>
<sequence>MSAMNNVSDLKPFKSMWKVRVKIIRLWKQYSTASGETIEMVFVDSRGDKIHRTVKKDEVGQFVHVLQQGQTKILFLLKFFYFIHIFVYFSE</sequence>
<evidence type="ECO:0000259" key="2">
    <source>
        <dbReference type="Pfam" id="PF02721"/>
    </source>
</evidence>
<dbReference type="OrthoDB" id="1045357at2759"/>